<keyword evidence="3" id="KW-0328">Glycosyltransferase</keyword>
<protein>
    <recommendedName>
        <fullName evidence="2">starch synthase</fullName>
        <ecNumber evidence="2">2.4.1.21</ecNumber>
    </recommendedName>
</protein>
<comment type="catalytic activity">
    <reaction evidence="1">
        <text>[(1-&gt;4)-alpha-D-glucosyl](n) + ADP-alpha-D-glucose = [(1-&gt;4)-alpha-D-glucosyl](n+1) + ADP + H(+)</text>
        <dbReference type="Rhea" id="RHEA:18189"/>
        <dbReference type="Rhea" id="RHEA-COMP:9584"/>
        <dbReference type="Rhea" id="RHEA-COMP:9587"/>
        <dbReference type="ChEBI" id="CHEBI:15378"/>
        <dbReference type="ChEBI" id="CHEBI:15444"/>
        <dbReference type="ChEBI" id="CHEBI:57498"/>
        <dbReference type="ChEBI" id="CHEBI:456216"/>
        <dbReference type="EC" id="2.4.1.21"/>
    </reaction>
</comment>
<dbReference type="Pfam" id="PF08323">
    <property type="entry name" value="Glyco_transf_5"/>
    <property type="match status" value="1"/>
</dbReference>
<evidence type="ECO:0000256" key="3">
    <source>
        <dbReference type="ARBA" id="ARBA00022676"/>
    </source>
</evidence>
<sequence length="151" mass="16649">VPLRDLRQAAIAIASVLARSRNTGRVAVLHAHDWHAALAVYYAKALASSVRGIPCVYTIHNLAFQGQERASTTPYLDIAWDAFHSIFEDHGTLNLMRGALIASDRITTVSPTYAHEIRTARYGHGLDGVLRWLSPKLRGITNGVDVHSWNP</sequence>
<dbReference type="InterPro" id="IPR013534">
    <property type="entry name" value="Starch_synth_cat_dom"/>
</dbReference>
<keyword evidence="4" id="KW-0808">Transferase</keyword>
<proteinExistence type="predicted"/>
<dbReference type="EMBL" id="KF119713">
    <property type="protein sequence ID" value="AIA86981.1"/>
    <property type="molecule type" value="Genomic_DNA"/>
</dbReference>
<evidence type="ECO:0000256" key="2">
    <source>
        <dbReference type="ARBA" id="ARBA00012588"/>
    </source>
</evidence>
<feature type="domain" description="Starch synthase catalytic" evidence="5">
    <location>
        <begin position="10"/>
        <end position="131"/>
    </location>
</feature>
<organism evidence="6">
    <name type="scientific">uncultured Oceanithermus sp</name>
    <dbReference type="NCBI Taxonomy" id="269240"/>
    <lineage>
        <taxon>Bacteria</taxon>
        <taxon>Thermotogati</taxon>
        <taxon>Deinococcota</taxon>
        <taxon>Deinococci</taxon>
        <taxon>Thermales</taxon>
        <taxon>Thermaceae</taxon>
        <taxon>Oceanithermus</taxon>
        <taxon>environmental samples</taxon>
    </lineage>
</organism>
<dbReference type="EC" id="2.4.1.21" evidence="2"/>
<accession>A0A060C2L4</accession>
<reference evidence="6" key="1">
    <citation type="journal article" date="2013" name="Environ. Microbiol.">
        <title>Seasonally variable intestinal metagenomes of the red palm weevil (Rhynchophorus ferrugineus).</title>
        <authorList>
            <person name="Jia S."/>
            <person name="Zhang X."/>
            <person name="Zhang G."/>
            <person name="Yin A."/>
            <person name="Zhang S."/>
            <person name="Li F."/>
            <person name="Wang L."/>
            <person name="Zhao D."/>
            <person name="Yun Q."/>
            <person name="Tala"/>
            <person name="Wang J."/>
            <person name="Sun G."/>
            <person name="Baabdullah M."/>
            <person name="Yu X."/>
            <person name="Hu S."/>
            <person name="Al-Mssallem I.S."/>
            <person name="Yu J."/>
        </authorList>
    </citation>
    <scope>NUCLEOTIDE SEQUENCE</scope>
</reference>
<dbReference type="AlphaFoldDB" id="A0A060C2L4"/>
<dbReference type="PANTHER" id="PTHR45825">
    <property type="entry name" value="GRANULE-BOUND STARCH SYNTHASE 1, CHLOROPLASTIC/AMYLOPLASTIC"/>
    <property type="match status" value="1"/>
</dbReference>
<dbReference type="PANTHER" id="PTHR45825:SF11">
    <property type="entry name" value="ALPHA AMYLASE DOMAIN-CONTAINING PROTEIN"/>
    <property type="match status" value="1"/>
</dbReference>
<evidence type="ECO:0000313" key="6">
    <source>
        <dbReference type="EMBL" id="AIA86981.1"/>
    </source>
</evidence>
<feature type="non-terminal residue" evidence="6">
    <location>
        <position position="151"/>
    </location>
</feature>
<dbReference type="GO" id="GO:0009011">
    <property type="term" value="F:alpha-1,4-glucan glucosyltransferase (ADP-glucose donor) activity"/>
    <property type="evidence" value="ECO:0007669"/>
    <property type="project" value="UniProtKB-EC"/>
</dbReference>
<dbReference type="Gene3D" id="3.40.50.2000">
    <property type="entry name" value="Glycogen Phosphorylase B"/>
    <property type="match status" value="1"/>
</dbReference>
<evidence type="ECO:0000259" key="5">
    <source>
        <dbReference type="Pfam" id="PF08323"/>
    </source>
</evidence>
<name>A0A060C2L4_9DEIN</name>
<evidence type="ECO:0000256" key="4">
    <source>
        <dbReference type="ARBA" id="ARBA00022679"/>
    </source>
</evidence>
<feature type="non-terminal residue" evidence="6">
    <location>
        <position position="1"/>
    </location>
</feature>
<evidence type="ECO:0000256" key="1">
    <source>
        <dbReference type="ARBA" id="ARBA00001478"/>
    </source>
</evidence>
<dbReference type="SUPFAM" id="SSF53756">
    <property type="entry name" value="UDP-Glycosyltransferase/glycogen phosphorylase"/>
    <property type="match status" value="1"/>
</dbReference>